<name>A0ABY4UA37_9SPHN</name>
<dbReference type="Proteomes" id="UP001056619">
    <property type="component" value="Chromosome"/>
</dbReference>
<reference evidence="1 2" key="1">
    <citation type="submission" date="2022-06" db="EMBL/GenBank/DDBJ databases">
        <authorList>
            <person name="Liu G."/>
        </authorList>
    </citation>
    <scope>NUCLEOTIDE SEQUENCE [LARGE SCALE GENOMIC DNA]</scope>
    <source>
        <strain evidence="1 2">E4</strain>
    </source>
</reference>
<evidence type="ECO:0000313" key="1">
    <source>
        <dbReference type="EMBL" id="USA62333.1"/>
    </source>
</evidence>
<evidence type="ECO:0000313" key="2">
    <source>
        <dbReference type="Proteomes" id="UP001056619"/>
    </source>
</evidence>
<accession>A0ABY4UA37</accession>
<keyword evidence="1" id="KW-0251">Elongation factor</keyword>
<sequence length="152" mass="16389">MPRALAEQTRAGKRVEKRGEHRYIVIRIPDVKQTNTLILLAALAAATTAPASAQGRLALLDQGEYICALPGDASGSAWLEQDARDFTIIGGSSYRSGNSAGTYLMEGKQVTFTRGPMRGMKFMRLGSGILQEVGNDGKLGRLRCHRSGPVKN</sequence>
<organism evidence="1 2">
    <name type="scientific">Qipengyuania citrea</name>
    <dbReference type="NCBI Taxonomy" id="225971"/>
    <lineage>
        <taxon>Bacteria</taxon>
        <taxon>Pseudomonadati</taxon>
        <taxon>Pseudomonadota</taxon>
        <taxon>Alphaproteobacteria</taxon>
        <taxon>Sphingomonadales</taxon>
        <taxon>Erythrobacteraceae</taxon>
        <taxon>Qipengyuania</taxon>
    </lineage>
</organism>
<protein>
    <submittedName>
        <fullName evidence="1">Elongation factor P</fullName>
    </submittedName>
</protein>
<keyword evidence="2" id="KW-1185">Reference proteome</keyword>
<keyword evidence="1" id="KW-0648">Protein biosynthesis</keyword>
<proteinExistence type="predicted"/>
<dbReference type="EMBL" id="CP098494">
    <property type="protein sequence ID" value="USA62333.1"/>
    <property type="molecule type" value="Genomic_DNA"/>
</dbReference>
<gene>
    <name evidence="1" type="ORF">NCF85_04975</name>
</gene>
<dbReference type="GO" id="GO:0003746">
    <property type="term" value="F:translation elongation factor activity"/>
    <property type="evidence" value="ECO:0007669"/>
    <property type="project" value="UniProtKB-KW"/>
</dbReference>
<dbReference type="RefSeq" id="WP_301642727.1">
    <property type="nucleotide sequence ID" value="NZ_CP098494.1"/>
</dbReference>